<protein>
    <submittedName>
        <fullName evidence="2">Uncharacterized protein</fullName>
    </submittedName>
</protein>
<comment type="caution">
    <text evidence="2">The sequence shown here is derived from an EMBL/GenBank/DDBJ whole genome shotgun (WGS) entry which is preliminary data.</text>
</comment>
<feature type="compositionally biased region" description="Basic and acidic residues" evidence="1">
    <location>
        <begin position="150"/>
        <end position="159"/>
    </location>
</feature>
<feature type="region of interest" description="Disordered" evidence="1">
    <location>
        <begin position="150"/>
        <end position="178"/>
    </location>
</feature>
<dbReference type="AlphaFoldDB" id="A0A8H6X569"/>
<dbReference type="Proteomes" id="UP000620124">
    <property type="component" value="Unassembled WGS sequence"/>
</dbReference>
<evidence type="ECO:0000313" key="3">
    <source>
        <dbReference type="Proteomes" id="UP000620124"/>
    </source>
</evidence>
<organism evidence="2 3">
    <name type="scientific">Mycena venus</name>
    <dbReference type="NCBI Taxonomy" id="2733690"/>
    <lineage>
        <taxon>Eukaryota</taxon>
        <taxon>Fungi</taxon>
        <taxon>Dikarya</taxon>
        <taxon>Basidiomycota</taxon>
        <taxon>Agaricomycotina</taxon>
        <taxon>Agaricomycetes</taxon>
        <taxon>Agaricomycetidae</taxon>
        <taxon>Agaricales</taxon>
        <taxon>Marasmiineae</taxon>
        <taxon>Mycenaceae</taxon>
        <taxon>Mycena</taxon>
    </lineage>
</organism>
<dbReference type="OrthoDB" id="3232711at2759"/>
<reference evidence="2" key="1">
    <citation type="submission" date="2020-05" db="EMBL/GenBank/DDBJ databases">
        <title>Mycena genomes resolve the evolution of fungal bioluminescence.</title>
        <authorList>
            <person name="Tsai I.J."/>
        </authorList>
    </citation>
    <scope>NUCLEOTIDE SEQUENCE</scope>
    <source>
        <strain evidence="2">CCC161011</strain>
    </source>
</reference>
<evidence type="ECO:0000256" key="1">
    <source>
        <dbReference type="SAM" id="MobiDB-lite"/>
    </source>
</evidence>
<sequence length="238" mass="26457">MGGVLQGVTEEPAIGVIWKALLVYDFHDDNDEDDIAGCGPENQRQVSWIWRLAGREGTDAALETALQVEWSKAFARTRRWTEEHTLLVEEYRCISLSFDHEAARWAARAAAVPSRGTALGAARPRRWKQKRAPTMRIGPDWRRGWGALREAEDGQKQTGEEVTQGQLDEDDENLLQGGHRERRGICARGVKVMMIRVAEAGGYAGGLEGSIVMRQPLRPKYRARRMAACAPGAPGLNP</sequence>
<name>A0A8H6X569_9AGAR</name>
<proteinExistence type="predicted"/>
<keyword evidence="3" id="KW-1185">Reference proteome</keyword>
<accession>A0A8H6X569</accession>
<dbReference type="EMBL" id="JACAZI010000026">
    <property type="protein sequence ID" value="KAF7334553.1"/>
    <property type="molecule type" value="Genomic_DNA"/>
</dbReference>
<gene>
    <name evidence="2" type="ORF">MVEN_02285200</name>
</gene>
<evidence type="ECO:0000313" key="2">
    <source>
        <dbReference type="EMBL" id="KAF7334553.1"/>
    </source>
</evidence>